<dbReference type="GO" id="GO:0006098">
    <property type="term" value="P:pentose-phosphate shunt"/>
    <property type="evidence" value="ECO:0007669"/>
    <property type="project" value="TreeGrafter"/>
</dbReference>
<evidence type="ECO:0000313" key="5">
    <source>
        <dbReference type="Proteomes" id="UP000288859"/>
    </source>
</evidence>
<sequence>MPNFLYIRPSDTEEVAGAFIAALEATDTPTVISLSRHGFVQYTEHSSRDGVQRGAYVFIEQEDAAVTPIGVGSEMMFAVQTRDVHGKKGVNARVDSFPCQRSFILQDKDYRESVMQYGRNIPTVVIEAYAVNGWESFADAGYGMGAFGRSLPGPDAYEFFNFNGQPIADKVHGLLKGVEKDGLQSLRGNLLGKG</sequence>
<evidence type="ECO:0000313" key="4">
    <source>
        <dbReference type="EMBL" id="RVX72938.1"/>
    </source>
</evidence>
<proteinExistence type="predicted"/>
<keyword evidence="1" id="KW-0479">Metal-binding</keyword>
<accession>A0A438NAY8</accession>
<gene>
    <name evidence="4" type="ORF">B0A52_03291</name>
</gene>
<dbReference type="InterPro" id="IPR033247">
    <property type="entry name" value="Transketolase_fam"/>
</dbReference>
<dbReference type="SUPFAM" id="SSF52518">
    <property type="entry name" value="Thiamin diphosphate-binding fold (THDP-binding)"/>
    <property type="match status" value="1"/>
</dbReference>
<evidence type="ECO:0000256" key="2">
    <source>
        <dbReference type="ARBA" id="ARBA00022842"/>
    </source>
</evidence>
<name>A0A438NAY8_EXOME</name>
<dbReference type="AlphaFoldDB" id="A0A438NAY8"/>
<dbReference type="InterPro" id="IPR055152">
    <property type="entry name" value="Transketolase-like_C_2"/>
</dbReference>
<dbReference type="GO" id="GO:0005829">
    <property type="term" value="C:cytosol"/>
    <property type="evidence" value="ECO:0007669"/>
    <property type="project" value="TreeGrafter"/>
</dbReference>
<organism evidence="4 5">
    <name type="scientific">Exophiala mesophila</name>
    <name type="common">Black yeast-like fungus</name>
    <dbReference type="NCBI Taxonomy" id="212818"/>
    <lineage>
        <taxon>Eukaryota</taxon>
        <taxon>Fungi</taxon>
        <taxon>Dikarya</taxon>
        <taxon>Ascomycota</taxon>
        <taxon>Pezizomycotina</taxon>
        <taxon>Eurotiomycetes</taxon>
        <taxon>Chaetothyriomycetidae</taxon>
        <taxon>Chaetothyriales</taxon>
        <taxon>Herpotrichiellaceae</taxon>
        <taxon>Exophiala</taxon>
    </lineage>
</organism>
<dbReference type="SUPFAM" id="SSF52922">
    <property type="entry name" value="TK C-terminal domain-like"/>
    <property type="match status" value="1"/>
</dbReference>
<dbReference type="InterPro" id="IPR029061">
    <property type="entry name" value="THDP-binding"/>
</dbReference>
<dbReference type="EMBL" id="NAJM01000010">
    <property type="protein sequence ID" value="RVX72938.1"/>
    <property type="molecule type" value="Genomic_DNA"/>
</dbReference>
<dbReference type="OrthoDB" id="10267175at2759"/>
<dbReference type="PANTHER" id="PTHR43522:SF6">
    <property type="entry name" value="TRANSKETOLASE-LIKE PYRIMIDINE-BINDING DOMAIN-CONTAINING PROTEIN-RELATED"/>
    <property type="match status" value="1"/>
</dbReference>
<feature type="domain" description="Transketolase-like C-terminal" evidence="3">
    <location>
        <begin position="54"/>
        <end position="163"/>
    </location>
</feature>
<dbReference type="Proteomes" id="UP000288859">
    <property type="component" value="Unassembled WGS sequence"/>
</dbReference>
<evidence type="ECO:0000259" key="3">
    <source>
        <dbReference type="Pfam" id="PF22613"/>
    </source>
</evidence>
<dbReference type="PANTHER" id="PTHR43522">
    <property type="entry name" value="TRANSKETOLASE"/>
    <property type="match status" value="1"/>
</dbReference>
<evidence type="ECO:0000256" key="1">
    <source>
        <dbReference type="ARBA" id="ARBA00022723"/>
    </source>
</evidence>
<keyword evidence="2" id="KW-0460">Magnesium</keyword>
<dbReference type="Gene3D" id="3.40.50.970">
    <property type="match status" value="1"/>
</dbReference>
<dbReference type="VEuPathDB" id="FungiDB:PV10_04962"/>
<dbReference type="Gene3D" id="3.40.50.920">
    <property type="match status" value="1"/>
</dbReference>
<dbReference type="GO" id="GO:0005634">
    <property type="term" value="C:nucleus"/>
    <property type="evidence" value="ECO:0007669"/>
    <property type="project" value="TreeGrafter"/>
</dbReference>
<dbReference type="Pfam" id="PF22613">
    <property type="entry name" value="Transketolase_C_1"/>
    <property type="match status" value="1"/>
</dbReference>
<dbReference type="GO" id="GO:0004802">
    <property type="term" value="F:transketolase activity"/>
    <property type="evidence" value="ECO:0007669"/>
    <property type="project" value="TreeGrafter"/>
</dbReference>
<protein>
    <recommendedName>
        <fullName evidence="3">Transketolase-like C-terminal domain-containing protein</fullName>
    </recommendedName>
</protein>
<dbReference type="InterPro" id="IPR009014">
    <property type="entry name" value="Transketo_C/PFOR_II"/>
</dbReference>
<reference evidence="4 5" key="1">
    <citation type="submission" date="2017-03" db="EMBL/GenBank/DDBJ databases">
        <title>Genomes of endolithic fungi from Antarctica.</title>
        <authorList>
            <person name="Coleine C."/>
            <person name="Masonjones S."/>
            <person name="Stajich J.E."/>
        </authorList>
    </citation>
    <scope>NUCLEOTIDE SEQUENCE [LARGE SCALE GENOMIC DNA]</scope>
    <source>
        <strain evidence="4 5">CCFEE 6314</strain>
    </source>
</reference>
<comment type="caution">
    <text evidence="4">The sequence shown here is derived from an EMBL/GenBank/DDBJ whole genome shotgun (WGS) entry which is preliminary data.</text>
</comment>
<dbReference type="GO" id="GO:0046872">
    <property type="term" value="F:metal ion binding"/>
    <property type="evidence" value="ECO:0007669"/>
    <property type="project" value="UniProtKB-KW"/>
</dbReference>